<dbReference type="NCBIfam" id="TIGR02937">
    <property type="entry name" value="sigma70-ECF"/>
    <property type="match status" value="1"/>
</dbReference>
<dbReference type="Gene3D" id="1.10.10.10">
    <property type="entry name" value="Winged helix-like DNA-binding domain superfamily/Winged helix DNA-binding domain"/>
    <property type="match status" value="1"/>
</dbReference>
<reference evidence="2" key="1">
    <citation type="journal article" date="2020" name="mSystems">
        <title>Genome- and Community-Level Interaction Insights into Carbon Utilization and Element Cycling Functions of Hydrothermarchaeota in Hydrothermal Sediment.</title>
        <authorList>
            <person name="Zhou Z."/>
            <person name="Liu Y."/>
            <person name="Xu W."/>
            <person name="Pan J."/>
            <person name="Luo Z.H."/>
            <person name="Li M."/>
        </authorList>
    </citation>
    <scope>NUCLEOTIDE SEQUENCE [LARGE SCALE GENOMIC DNA]</scope>
    <source>
        <strain evidence="2">HyVt-74</strain>
    </source>
</reference>
<dbReference type="InterPro" id="IPR014284">
    <property type="entry name" value="RNA_pol_sigma-70_dom"/>
</dbReference>
<protein>
    <submittedName>
        <fullName evidence="2">RNA polymerase sigma factor</fullName>
    </submittedName>
</protein>
<evidence type="ECO:0000259" key="1">
    <source>
        <dbReference type="Pfam" id="PF08281"/>
    </source>
</evidence>
<dbReference type="SUPFAM" id="SSF88659">
    <property type="entry name" value="Sigma3 and sigma4 domains of RNA polymerase sigma factors"/>
    <property type="match status" value="1"/>
</dbReference>
<feature type="non-terminal residue" evidence="2">
    <location>
        <position position="1"/>
    </location>
</feature>
<dbReference type="InterPro" id="IPR013324">
    <property type="entry name" value="RNA_pol_sigma_r3/r4-like"/>
</dbReference>
<evidence type="ECO:0000313" key="2">
    <source>
        <dbReference type="EMBL" id="HHE04835.1"/>
    </source>
</evidence>
<dbReference type="AlphaFoldDB" id="A0A7C5HNC8"/>
<accession>A0A7C5HNC8</accession>
<dbReference type="Pfam" id="PF08281">
    <property type="entry name" value="Sigma70_r4_2"/>
    <property type="match status" value="1"/>
</dbReference>
<dbReference type="CDD" id="cd06171">
    <property type="entry name" value="Sigma70_r4"/>
    <property type="match status" value="1"/>
</dbReference>
<dbReference type="EMBL" id="DRTB01000156">
    <property type="protein sequence ID" value="HHE04835.1"/>
    <property type="molecule type" value="Genomic_DNA"/>
</dbReference>
<dbReference type="InterPro" id="IPR013249">
    <property type="entry name" value="RNA_pol_sigma70_r4_t2"/>
</dbReference>
<gene>
    <name evidence="2" type="ORF">ENL19_02085</name>
</gene>
<dbReference type="Proteomes" id="UP000886110">
    <property type="component" value="Unassembled WGS sequence"/>
</dbReference>
<sequence length="53" mass="6425">DTLDKKDREIIFLRHFSNMSYKEISELLNIPIGSVMSRLYYARKKLMEKMKNE</sequence>
<dbReference type="InterPro" id="IPR036388">
    <property type="entry name" value="WH-like_DNA-bd_sf"/>
</dbReference>
<dbReference type="GO" id="GO:0003677">
    <property type="term" value="F:DNA binding"/>
    <property type="evidence" value="ECO:0007669"/>
    <property type="project" value="InterPro"/>
</dbReference>
<organism evidence="2">
    <name type="scientific">candidate division WOR-3 bacterium</name>
    <dbReference type="NCBI Taxonomy" id="2052148"/>
    <lineage>
        <taxon>Bacteria</taxon>
        <taxon>Bacteria division WOR-3</taxon>
    </lineage>
</organism>
<name>A0A7C5HNC8_UNCW3</name>
<dbReference type="GO" id="GO:0016987">
    <property type="term" value="F:sigma factor activity"/>
    <property type="evidence" value="ECO:0007669"/>
    <property type="project" value="InterPro"/>
</dbReference>
<comment type="caution">
    <text evidence="2">The sequence shown here is derived from an EMBL/GenBank/DDBJ whole genome shotgun (WGS) entry which is preliminary data.</text>
</comment>
<dbReference type="GO" id="GO:0006352">
    <property type="term" value="P:DNA-templated transcription initiation"/>
    <property type="evidence" value="ECO:0007669"/>
    <property type="project" value="InterPro"/>
</dbReference>
<feature type="domain" description="RNA polymerase sigma factor 70 region 4 type 2" evidence="1">
    <location>
        <begin position="2"/>
        <end position="46"/>
    </location>
</feature>
<proteinExistence type="predicted"/>